<reference evidence="2 3" key="1">
    <citation type="journal article" date="2018" name="Mol. Biol. Evol.">
        <title>Analysis of the draft genome of the red seaweed Gracilariopsis chorda provides insights into genome size evolution in Rhodophyta.</title>
        <authorList>
            <person name="Lee J."/>
            <person name="Yang E.C."/>
            <person name="Graf L."/>
            <person name="Yang J.H."/>
            <person name="Qiu H."/>
            <person name="Zel Zion U."/>
            <person name="Chan C.X."/>
            <person name="Stephens T.G."/>
            <person name="Weber A.P.M."/>
            <person name="Boo G.H."/>
            <person name="Boo S.M."/>
            <person name="Kim K.M."/>
            <person name="Shin Y."/>
            <person name="Jung M."/>
            <person name="Lee S.J."/>
            <person name="Yim H.S."/>
            <person name="Lee J.H."/>
            <person name="Bhattacharya D."/>
            <person name="Yoon H.S."/>
        </authorList>
    </citation>
    <scope>NUCLEOTIDE SEQUENCE [LARGE SCALE GENOMIC DNA]</scope>
    <source>
        <strain evidence="2 3">SKKU-2015</strain>
        <tissue evidence="2">Whole body</tissue>
    </source>
</reference>
<name>A0A2V3IK37_9FLOR</name>
<organism evidence="2 3">
    <name type="scientific">Gracilariopsis chorda</name>
    <dbReference type="NCBI Taxonomy" id="448386"/>
    <lineage>
        <taxon>Eukaryota</taxon>
        <taxon>Rhodophyta</taxon>
        <taxon>Florideophyceae</taxon>
        <taxon>Rhodymeniophycidae</taxon>
        <taxon>Gracilariales</taxon>
        <taxon>Gracilariaceae</taxon>
        <taxon>Gracilariopsis</taxon>
    </lineage>
</organism>
<proteinExistence type="predicted"/>
<feature type="region of interest" description="Disordered" evidence="1">
    <location>
        <begin position="1"/>
        <end position="30"/>
    </location>
</feature>
<dbReference type="Proteomes" id="UP000247409">
    <property type="component" value="Unassembled WGS sequence"/>
</dbReference>
<dbReference type="EMBL" id="NBIV01000164">
    <property type="protein sequence ID" value="PXF42431.1"/>
    <property type="molecule type" value="Genomic_DNA"/>
</dbReference>
<feature type="compositionally biased region" description="Basic and acidic residues" evidence="1">
    <location>
        <begin position="19"/>
        <end position="30"/>
    </location>
</feature>
<dbReference type="AlphaFoldDB" id="A0A2V3IK37"/>
<evidence type="ECO:0000256" key="1">
    <source>
        <dbReference type="SAM" id="MobiDB-lite"/>
    </source>
</evidence>
<evidence type="ECO:0000313" key="2">
    <source>
        <dbReference type="EMBL" id="PXF42431.1"/>
    </source>
</evidence>
<keyword evidence="3" id="KW-1185">Reference proteome</keyword>
<sequence length="141" mass="15453">MGCEPLGATSAASRSHSRQSREPQDLTRPRVADIELEQQAIMTATAKNFSHGAGPSATVTVVTPPFRVVEQDQILCLDEQLRALRAAYDALVREATSIQGIVEADSVPGLAVEIYLLRRTSIRCLSILAFRLPMSRLYITE</sequence>
<evidence type="ECO:0000313" key="3">
    <source>
        <dbReference type="Proteomes" id="UP000247409"/>
    </source>
</evidence>
<accession>A0A2V3IK37</accession>
<comment type="caution">
    <text evidence="2">The sequence shown here is derived from an EMBL/GenBank/DDBJ whole genome shotgun (WGS) entry which is preliminary data.</text>
</comment>
<gene>
    <name evidence="2" type="ORF">BWQ96_07842</name>
</gene>
<protein>
    <submittedName>
        <fullName evidence="2">Uncharacterized protein</fullName>
    </submittedName>
</protein>